<evidence type="ECO:0000313" key="11">
    <source>
        <dbReference type="EMBL" id="ARQ97017.1"/>
    </source>
</evidence>
<evidence type="ECO:0000313" key="12">
    <source>
        <dbReference type="Proteomes" id="UP000202031"/>
    </source>
</evidence>
<proteinExistence type="inferred from homology"/>
<evidence type="ECO:0000256" key="9">
    <source>
        <dbReference type="HAMAP-Rule" id="MF_00236"/>
    </source>
</evidence>
<comment type="subcellular location">
    <subcellularLocation>
        <location evidence="1 9">Cell membrane</location>
        <topology evidence="1 9">Single-pass membrane protein</topology>
    </subcellularLocation>
</comment>
<protein>
    <recommendedName>
        <fullName evidence="9">Sec-independent protein translocase protein TatA</fullName>
    </recommendedName>
</protein>
<sequence length="70" mass="7793">MGSMSISHWLIVLAIIVLLFGAKKIPELAKGMGKGIKSFKKEMEDDTPLEQIQKSEETTQTKKDETQKSA</sequence>
<dbReference type="GO" id="GO:0033281">
    <property type="term" value="C:TAT protein transport complex"/>
    <property type="evidence" value="ECO:0007669"/>
    <property type="project" value="UniProtKB-UniRule"/>
</dbReference>
<dbReference type="KEGG" id="clx:CLAN_0246"/>
<dbReference type="EMBL" id="CP015578">
    <property type="protein sequence ID" value="ARQ97017.1"/>
    <property type="molecule type" value="Genomic_DNA"/>
</dbReference>
<dbReference type="InterPro" id="IPR003369">
    <property type="entry name" value="TatA/B/E"/>
</dbReference>
<evidence type="ECO:0000256" key="5">
    <source>
        <dbReference type="ARBA" id="ARBA00022927"/>
    </source>
</evidence>
<keyword evidence="7 9" id="KW-0811">Translocation</keyword>
<evidence type="ECO:0000256" key="8">
    <source>
        <dbReference type="ARBA" id="ARBA00023136"/>
    </source>
</evidence>
<evidence type="ECO:0000256" key="7">
    <source>
        <dbReference type="ARBA" id="ARBA00023010"/>
    </source>
</evidence>
<dbReference type="Pfam" id="PF02416">
    <property type="entry name" value="TatA_B_E"/>
    <property type="match status" value="1"/>
</dbReference>
<dbReference type="RefSeq" id="WP_096013946.1">
    <property type="nucleotide sequence ID" value="NZ_CP015578.1"/>
</dbReference>
<dbReference type="Proteomes" id="UP000202031">
    <property type="component" value="Chromosome"/>
</dbReference>
<feature type="region of interest" description="Disordered" evidence="10">
    <location>
        <begin position="42"/>
        <end position="70"/>
    </location>
</feature>
<reference evidence="12" key="2">
    <citation type="journal article" date="2017" name="Genome Biol. Evol.">
        <title>Comparative genomic analysis identifies a Campylobacter clade deficient in selenium metabolism.</title>
        <authorList>
            <person name="Miller W.G."/>
            <person name="Yee E."/>
            <person name="Lopes B.S."/>
            <person name="Chapman M.H."/>
            <person name="Huynh S."/>
            <person name="Bono J.L."/>
            <person name="Parker C.T."/>
            <person name="Strachan N.J.C."/>
            <person name="Forbes K.J."/>
        </authorList>
    </citation>
    <scope>NUCLEOTIDE SEQUENCE [LARGE SCALE GENOMIC DNA]</scope>
    <source>
        <strain evidence="12">NCTC 13004</strain>
    </source>
</reference>
<comment type="function">
    <text evidence="9">Part of the twin-arginine translocation (Tat) system that transports large folded proteins containing a characteristic twin-arginine motif in their signal peptide across membranes. TatA could form the protein-conducting channel of the Tat system.</text>
</comment>
<keyword evidence="4 9" id="KW-0812">Transmembrane</keyword>
<dbReference type="PANTHER" id="PTHR42982">
    <property type="entry name" value="SEC-INDEPENDENT PROTEIN TRANSLOCASE PROTEIN TATA"/>
    <property type="match status" value="1"/>
</dbReference>
<evidence type="ECO:0000256" key="6">
    <source>
        <dbReference type="ARBA" id="ARBA00022989"/>
    </source>
</evidence>
<keyword evidence="5 9" id="KW-0653">Protein transport</keyword>
<evidence type="ECO:0000256" key="10">
    <source>
        <dbReference type="SAM" id="MobiDB-lite"/>
    </source>
</evidence>
<feature type="compositionally biased region" description="Basic and acidic residues" evidence="10">
    <location>
        <begin position="53"/>
        <end position="70"/>
    </location>
</feature>
<dbReference type="InterPro" id="IPR006312">
    <property type="entry name" value="TatA/E"/>
</dbReference>
<organism evidence="11 12">
    <name type="scientific">Campylobacter lanienae NCTC 13004</name>
    <dbReference type="NCBI Taxonomy" id="1031753"/>
    <lineage>
        <taxon>Bacteria</taxon>
        <taxon>Pseudomonadati</taxon>
        <taxon>Campylobacterota</taxon>
        <taxon>Epsilonproteobacteria</taxon>
        <taxon>Campylobacterales</taxon>
        <taxon>Campylobacteraceae</taxon>
        <taxon>Campylobacter</taxon>
    </lineage>
</organism>
<feature type="transmembrane region" description="Helical" evidence="9">
    <location>
        <begin position="6"/>
        <end position="22"/>
    </location>
</feature>
<keyword evidence="6 9" id="KW-1133">Transmembrane helix</keyword>
<evidence type="ECO:0000256" key="1">
    <source>
        <dbReference type="ARBA" id="ARBA00004162"/>
    </source>
</evidence>
<comment type="subunit">
    <text evidence="9">Forms a complex with TatC.</text>
</comment>
<dbReference type="GO" id="GO:0043953">
    <property type="term" value="P:protein transport by the Tat complex"/>
    <property type="evidence" value="ECO:0007669"/>
    <property type="project" value="UniProtKB-UniRule"/>
</dbReference>
<dbReference type="GO" id="GO:0008320">
    <property type="term" value="F:protein transmembrane transporter activity"/>
    <property type="evidence" value="ECO:0007669"/>
    <property type="project" value="UniProtKB-UniRule"/>
</dbReference>
<dbReference type="PANTHER" id="PTHR42982:SF1">
    <property type="entry name" value="SEC-INDEPENDENT PROTEIN TRANSLOCASE PROTEIN TATA"/>
    <property type="match status" value="1"/>
</dbReference>
<dbReference type="AlphaFoldDB" id="A0A1X9SL97"/>
<reference evidence="12" key="1">
    <citation type="journal article" date="2017" name="Genome Biol. Evol.">
        <title>Comparative Genomic Analysis Identifies a Campylobacter Clade Deficient in Selenium Metabolism.</title>
        <authorList>
            <person name="Miller W.G."/>
            <person name="Yee E."/>
            <person name="Lopes B.S."/>
            <person name="Chapman M.H."/>
            <person name="Huynh S."/>
            <person name="Bono J.L."/>
            <person name="Parker C.T."/>
            <person name="Strachan N.J.C."/>
            <person name="Forbes K.J."/>
        </authorList>
    </citation>
    <scope>NUCLEOTIDE SEQUENCE [LARGE SCALE GENOMIC DNA]</scope>
    <source>
        <strain evidence="12">NCTC 13004</strain>
    </source>
</reference>
<evidence type="ECO:0000256" key="2">
    <source>
        <dbReference type="ARBA" id="ARBA00022448"/>
    </source>
</evidence>
<evidence type="ECO:0000256" key="3">
    <source>
        <dbReference type="ARBA" id="ARBA00022475"/>
    </source>
</evidence>
<dbReference type="Gene3D" id="1.20.5.3310">
    <property type="match status" value="1"/>
</dbReference>
<keyword evidence="3 9" id="KW-1003">Cell membrane</keyword>
<dbReference type="NCBIfam" id="TIGR01411">
    <property type="entry name" value="tatAE"/>
    <property type="match status" value="1"/>
</dbReference>
<keyword evidence="2 9" id="KW-0813">Transport</keyword>
<dbReference type="GeneID" id="46920717"/>
<keyword evidence="8 9" id="KW-0472">Membrane</keyword>
<comment type="similarity">
    <text evidence="9">Belongs to the TatA/E family.</text>
</comment>
<dbReference type="HAMAP" id="MF_00236">
    <property type="entry name" value="TatA_E"/>
    <property type="match status" value="1"/>
</dbReference>
<accession>A0A1X9SL97</accession>
<gene>
    <name evidence="9" type="primary">tatA</name>
    <name evidence="11" type="ORF">CLAN_0246</name>
</gene>
<evidence type="ECO:0000256" key="4">
    <source>
        <dbReference type="ARBA" id="ARBA00022692"/>
    </source>
</evidence>
<name>A0A1X9SL97_9BACT</name>